<evidence type="ECO:0000256" key="6">
    <source>
        <dbReference type="ARBA" id="ARBA00022918"/>
    </source>
</evidence>
<evidence type="ECO:0000313" key="10">
    <source>
        <dbReference type="Proteomes" id="UP001159363"/>
    </source>
</evidence>
<evidence type="ECO:0000256" key="2">
    <source>
        <dbReference type="ARBA" id="ARBA00022695"/>
    </source>
</evidence>
<keyword evidence="1" id="KW-0808">Transferase</keyword>
<evidence type="ECO:0000256" key="5">
    <source>
        <dbReference type="ARBA" id="ARBA00022801"/>
    </source>
</evidence>
<dbReference type="PANTHER" id="PTHR37984">
    <property type="entry name" value="PROTEIN CBG26694"/>
    <property type="match status" value="1"/>
</dbReference>
<keyword evidence="4" id="KW-0255">Endonuclease</keyword>
<reference evidence="9 10" key="1">
    <citation type="submission" date="2023-02" db="EMBL/GenBank/DDBJ databases">
        <title>LHISI_Scaffold_Assembly.</title>
        <authorList>
            <person name="Stuart O.P."/>
            <person name="Cleave R."/>
            <person name="Magrath M.J.L."/>
            <person name="Mikheyev A.S."/>
        </authorList>
    </citation>
    <scope>NUCLEOTIDE SEQUENCE [LARGE SCALE GENOMIC DNA]</scope>
    <source>
        <strain evidence="9">Daus_M_001</strain>
        <tissue evidence="9">Leg muscle</tissue>
    </source>
</reference>
<keyword evidence="2" id="KW-0548">Nucleotidyltransferase</keyword>
<keyword evidence="5" id="KW-0378">Hydrolase</keyword>
<evidence type="ECO:0000256" key="1">
    <source>
        <dbReference type="ARBA" id="ARBA00022679"/>
    </source>
</evidence>
<gene>
    <name evidence="9" type="ORF">PR048_020159</name>
</gene>
<feature type="domain" description="Reverse transcriptase RNase H-like" evidence="8">
    <location>
        <begin position="31"/>
        <end position="128"/>
    </location>
</feature>
<dbReference type="CDD" id="cd09274">
    <property type="entry name" value="RNase_HI_RT_Ty3"/>
    <property type="match status" value="1"/>
</dbReference>
<evidence type="ECO:0000259" key="8">
    <source>
        <dbReference type="Pfam" id="PF17917"/>
    </source>
</evidence>
<feature type="compositionally biased region" description="Basic and acidic residues" evidence="7">
    <location>
        <begin position="271"/>
        <end position="285"/>
    </location>
</feature>
<evidence type="ECO:0000256" key="7">
    <source>
        <dbReference type="SAM" id="MobiDB-lite"/>
    </source>
</evidence>
<protein>
    <recommendedName>
        <fullName evidence="8">Reverse transcriptase RNase H-like domain-containing protein</fullName>
    </recommendedName>
</protein>
<sequence length="299" mass="34790">MRSTFPLNQEDVKVFEQLTSDVEAAVIFSIDDEATFTVEADVSDFAVGANLAQNNRPVAFFSRSLSKSEQHHSSIEKEVYAIVEAVRKWRHFLMRRHFRLVTDQQSVAFMFSSDHYGRIKNEKIMRSMSRLFTLHEDIRKITSSCRVCAEEKPRTHKYEGNLIKATQPFERINIGVKGPLPPATRNRYMLVLRQVRHSKYEPQVDELFLLEGNPEYSYVRYPDGRETSVSTRHLVPVEGRMEEIQYTDGQHLVFPEFRTPYSAQRPPTFLESRRPSACVREEVQEGHPNYQPSDELSDQ</sequence>
<keyword evidence="6" id="KW-0695">RNA-directed DNA polymerase</keyword>
<comment type="caution">
    <text evidence="9">The sequence shown here is derived from an EMBL/GenBank/DDBJ whole genome shotgun (WGS) entry which is preliminary data.</text>
</comment>
<dbReference type="Proteomes" id="UP001159363">
    <property type="component" value="Chromosome 6"/>
</dbReference>
<dbReference type="Pfam" id="PF17917">
    <property type="entry name" value="RT_RNaseH"/>
    <property type="match status" value="1"/>
</dbReference>
<name>A0ABQ9H5J3_9NEOP</name>
<keyword evidence="10" id="KW-1185">Reference proteome</keyword>
<dbReference type="InterPro" id="IPR043502">
    <property type="entry name" value="DNA/RNA_pol_sf"/>
</dbReference>
<keyword evidence="3" id="KW-0540">Nuclease</keyword>
<evidence type="ECO:0000256" key="4">
    <source>
        <dbReference type="ARBA" id="ARBA00022759"/>
    </source>
</evidence>
<dbReference type="SUPFAM" id="SSF56672">
    <property type="entry name" value="DNA/RNA polymerases"/>
    <property type="match status" value="1"/>
</dbReference>
<dbReference type="InterPro" id="IPR041373">
    <property type="entry name" value="RT_RNaseH"/>
</dbReference>
<dbReference type="InterPro" id="IPR050951">
    <property type="entry name" value="Retrovirus_Pol_polyprotein"/>
</dbReference>
<dbReference type="EMBL" id="JARBHB010000007">
    <property type="protein sequence ID" value="KAJ8879551.1"/>
    <property type="molecule type" value="Genomic_DNA"/>
</dbReference>
<organism evidence="9 10">
    <name type="scientific">Dryococelus australis</name>
    <dbReference type="NCBI Taxonomy" id="614101"/>
    <lineage>
        <taxon>Eukaryota</taxon>
        <taxon>Metazoa</taxon>
        <taxon>Ecdysozoa</taxon>
        <taxon>Arthropoda</taxon>
        <taxon>Hexapoda</taxon>
        <taxon>Insecta</taxon>
        <taxon>Pterygota</taxon>
        <taxon>Neoptera</taxon>
        <taxon>Polyneoptera</taxon>
        <taxon>Phasmatodea</taxon>
        <taxon>Verophasmatodea</taxon>
        <taxon>Anareolatae</taxon>
        <taxon>Phasmatidae</taxon>
        <taxon>Eurycanthinae</taxon>
        <taxon>Dryococelus</taxon>
    </lineage>
</organism>
<dbReference type="Gene3D" id="3.10.20.370">
    <property type="match status" value="1"/>
</dbReference>
<evidence type="ECO:0000256" key="3">
    <source>
        <dbReference type="ARBA" id="ARBA00022722"/>
    </source>
</evidence>
<feature type="non-terminal residue" evidence="9">
    <location>
        <position position="299"/>
    </location>
</feature>
<proteinExistence type="predicted"/>
<accession>A0ABQ9H5J3</accession>
<evidence type="ECO:0000313" key="9">
    <source>
        <dbReference type="EMBL" id="KAJ8879551.1"/>
    </source>
</evidence>
<dbReference type="PANTHER" id="PTHR37984:SF5">
    <property type="entry name" value="PROTEIN NYNRIN-LIKE"/>
    <property type="match status" value="1"/>
</dbReference>
<feature type="region of interest" description="Disordered" evidence="7">
    <location>
        <begin position="264"/>
        <end position="299"/>
    </location>
</feature>
<feature type="compositionally biased region" description="Polar residues" evidence="7">
    <location>
        <begin position="290"/>
        <end position="299"/>
    </location>
</feature>